<name>A0A8J6AH85_GALPY</name>
<dbReference type="Proteomes" id="UP000700334">
    <property type="component" value="Unassembled WGS sequence"/>
</dbReference>
<accession>A0A8J6AH85</accession>
<feature type="non-terminal residue" evidence="1">
    <location>
        <position position="1"/>
    </location>
</feature>
<dbReference type="AlphaFoldDB" id="A0A8J6AH85"/>
<feature type="non-terminal residue" evidence="1">
    <location>
        <position position="129"/>
    </location>
</feature>
<reference evidence="1" key="1">
    <citation type="journal article" date="2021" name="Evol. Appl.">
        <title>The genome of the Pyrenean desman and the effects of bottlenecks and inbreeding on the genomic landscape of an endangered species.</title>
        <authorList>
            <person name="Escoda L."/>
            <person name="Castresana J."/>
        </authorList>
    </citation>
    <scope>NUCLEOTIDE SEQUENCE</scope>
    <source>
        <strain evidence="1">IBE-C5619</strain>
    </source>
</reference>
<evidence type="ECO:0000313" key="2">
    <source>
        <dbReference type="Proteomes" id="UP000700334"/>
    </source>
</evidence>
<sequence length="129" mass="15006">PKSRTVRQPNYPWKRSHENKLELCAIIKLSLSTESGNEEDKRQQHTWWMSRPTGTRTHRLGGEGHWLRQHPTQLKKGLLCFILEDPVSLKCHVQNDLYRSFYGFPAGVEVEQPITKVKSRLDGGSVKWQ</sequence>
<keyword evidence="2" id="KW-1185">Reference proteome</keyword>
<protein>
    <submittedName>
        <fullName evidence="1">Uncharacterized protein</fullName>
    </submittedName>
</protein>
<gene>
    <name evidence="1" type="ORF">J0S82_009122</name>
</gene>
<proteinExistence type="predicted"/>
<dbReference type="EMBL" id="JAGFMF010011659">
    <property type="protein sequence ID" value="KAG8517180.1"/>
    <property type="molecule type" value="Genomic_DNA"/>
</dbReference>
<evidence type="ECO:0000313" key="1">
    <source>
        <dbReference type="EMBL" id="KAG8517180.1"/>
    </source>
</evidence>
<organism evidence="1 2">
    <name type="scientific">Galemys pyrenaicus</name>
    <name type="common">Iberian desman</name>
    <name type="synonym">Pyrenean desman</name>
    <dbReference type="NCBI Taxonomy" id="202257"/>
    <lineage>
        <taxon>Eukaryota</taxon>
        <taxon>Metazoa</taxon>
        <taxon>Chordata</taxon>
        <taxon>Craniata</taxon>
        <taxon>Vertebrata</taxon>
        <taxon>Euteleostomi</taxon>
        <taxon>Mammalia</taxon>
        <taxon>Eutheria</taxon>
        <taxon>Laurasiatheria</taxon>
        <taxon>Eulipotyphla</taxon>
        <taxon>Talpidae</taxon>
        <taxon>Galemys</taxon>
    </lineage>
</organism>
<comment type="caution">
    <text evidence="1">The sequence shown here is derived from an EMBL/GenBank/DDBJ whole genome shotgun (WGS) entry which is preliminary data.</text>
</comment>